<dbReference type="CDD" id="cd00167">
    <property type="entry name" value="SANT"/>
    <property type="match status" value="1"/>
</dbReference>
<reference evidence="4 5" key="2">
    <citation type="submission" date="2024-07" db="EMBL/GenBank/DDBJ databases">
        <authorList>
            <person name="Akdeniz Z."/>
        </authorList>
    </citation>
    <scope>NUCLEOTIDE SEQUENCE [LARGE SCALE GENOMIC DNA]</scope>
</reference>
<dbReference type="Pfam" id="PF13921">
    <property type="entry name" value="Myb_DNA-bind_6"/>
    <property type="match status" value="1"/>
</dbReference>
<keyword evidence="3" id="KW-0238">DNA-binding</keyword>
<organism evidence="3">
    <name type="scientific">Hexamita inflata</name>
    <dbReference type="NCBI Taxonomy" id="28002"/>
    <lineage>
        <taxon>Eukaryota</taxon>
        <taxon>Metamonada</taxon>
        <taxon>Diplomonadida</taxon>
        <taxon>Hexamitidae</taxon>
        <taxon>Hexamitinae</taxon>
        <taxon>Hexamita</taxon>
    </lineage>
</organism>
<dbReference type="EMBL" id="CATOUU010000906">
    <property type="protein sequence ID" value="CAI9958564.1"/>
    <property type="molecule type" value="Genomic_DNA"/>
</dbReference>
<evidence type="ECO:0000313" key="3">
    <source>
        <dbReference type="EMBL" id="CAI9958564.1"/>
    </source>
</evidence>
<dbReference type="AlphaFoldDB" id="A0AA86QSQ9"/>
<dbReference type="Gene3D" id="1.10.10.60">
    <property type="entry name" value="Homeodomain-like"/>
    <property type="match status" value="2"/>
</dbReference>
<evidence type="ECO:0000259" key="1">
    <source>
        <dbReference type="PROSITE" id="PS50090"/>
    </source>
</evidence>
<dbReference type="EMBL" id="CAXDID020000061">
    <property type="protein sequence ID" value="CAL6010451.1"/>
    <property type="molecule type" value="Genomic_DNA"/>
</dbReference>
<evidence type="ECO:0000259" key="2">
    <source>
        <dbReference type="PROSITE" id="PS51294"/>
    </source>
</evidence>
<protein>
    <submittedName>
        <fullName evidence="3">Myb-like DNA-binding domain-containing protein</fullName>
    </submittedName>
    <submittedName>
        <fullName evidence="4">Myb-like_DNA-binding domain-containing protein</fullName>
    </submittedName>
</protein>
<comment type="caution">
    <text evidence="3">The sequence shown here is derived from an EMBL/GenBank/DDBJ whole genome shotgun (WGS) entry which is preliminary data.</text>
</comment>
<evidence type="ECO:0000313" key="5">
    <source>
        <dbReference type="Proteomes" id="UP001642409"/>
    </source>
</evidence>
<keyword evidence="5" id="KW-1185">Reference proteome</keyword>
<proteinExistence type="predicted"/>
<dbReference type="PROSITE" id="PS50090">
    <property type="entry name" value="MYB_LIKE"/>
    <property type="match status" value="1"/>
</dbReference>
<name>A0AA86QSQ9_9EUKA</name>
<dbReference type="PROSITE" id="PS51294">
    <property type="entry name" value="HTH_MYB"/>
    <property type="match status" value="1"/>
</dbReference>
<dbReference type="Proteomes" id="UP001642409">
    <property type="component" value="Unassembled WGS sequence"/>
</dbReference>
<dbReference type="InterPro" id="IPR001005">
    <property type="entry name" value="SANT/Myb"/>
</dbReference>
<feature type="domain" description="HTH myb-type" evidence="2">
    <location>
        <begin position="1"/>
        <end position="56"/>
    </location>
</feature>
<sequence length="195" mass="23480">MRQINKWSEEDRSKLINLVSVNTKNNRTDWKTVSQQIQRTANQCKTYYAVAIKQKIPKECNFKWTEQMQGQLLSCVLIYGKKWSLIQKLQFQNVTTEQLRLKYHSFLKHRKEGLELMELIKQKQRLIEPSQYNQIKKLYEHFKNLANLYEQCQEFDAFDRKALLKANEDINFKECARLLEEIIVKYNILWSPSQL</sequence>
<evidence type="ECO:0000313" key="4">
    <source>
        <dbReference type="EMBL" id="CAL6010451.1"/>
    </source>
</evidence>
<accession>A0AA86QSQ9</accession>
<dbReference type="GO" id="GO:0003677">
    <property type="term" value="F:DNA binding"/>
    <property type="evidence" value="ECO:0007669"/>
    <property type="project" value="UniProtKB-KW"/>
</dbReference>
<dbReference type="SMART" id="SM00717">
    <property type="entry name" value="SANT"/>
    <property type="match status" value="2"/>
</dbReference>
<feature type="domain" description="Myb-like" evidence="1">
    <location>
        <begin position="5"/>
        <end position="52"/>
    </location>
</feature>
<reference evidence="3" key="1">
    <citation type="submission" date="2023-06" db="EMBL/GenBank/DDBJ databases">
        <authorList>
            <person name="Kurt Z."/>
        </authorList>
    </citation>
    <scope>NUCLEOTIDE SEQUENCE</scope>
</reference>
<gene>
    <name evidence="4" type="ORF">HINF_LOCUS22093</name>
    <name evidence="3" type="ORF">HINF_LOCUS46209</name>
</gene>
<dbReference type="SUPFAM" id="SSF46689">
    <property type="entry name" value="Homeodomain-like"/>
    <property type="match status" value="2"/>
</dbReference>
<dbReference type="InterPro" id="IPR017930">
    <property type="entry name" value="Myb_dom"/>
</dbReference>
<dbReference type="InterPro" id="IPR009057">
    <property type="entry name" value="Homeodomain-like_sf"/>
</dbReference>